<dbReference type="Proteomes" id="UP000523955">
    <property type="component" value="Unassembled WGS sequence"/>
</dbReference>
<sequence length="222" mass="24383">MKAATSSARPTTAKHRPLVMMKQHDFLTMMRQLERHGEHRREAGAFLLASAAAAAETTRVHRVLNGLWHRIPTRLASASRHAHVDAVTAVAYYKDLDPGCLTGGITFHAIGYTRLSELCRSQGLRVVADIHLHPGNGTRQSTTDADHPMVACAGHLALIAPRLGAYVTTPDELGAHVMTTTGWASYFSEDIENVFLVRRTLRGLVMQIGTQVHTLLHTKGRQ</sequence>
<dbReference type="AlphaFoldDB" id="A0A7X0RFS6"/>
<gene>
    <name evidence="1" type="ORF">H5V45_09200</name>
</gene>
<dbReference type="EMBL" id="JACKXE010000001">
    <property type="protein sequence ID" value="MBB6627498.1"/>
    <property type="molecule type" value="Genomic_DNA"/>
</dbReference>
<proteinExistence type="predicted"/>
<comment type="caution">
    <text evidence="1">The sequence shown here is derived from an EMBL/GenBank/DDBJ whole genome shotgun (WGS) entry which is preliminary data.</text>
</comment>
<dbReference type="RefSeq" id="WP_185252651.1">
    <property type="nucleotide sequence ID" value="NZ_JACKXE010000001.1"/>
</dbReference>
<dbReference type="Gene3D" id="3.40.140.10">
    <property type="entry name" value="Cytidine Deaminase, domain 2"/>
    <property type="match status" value="1"/>
</dbReference>
<protein>
    <submittedName>
        <fullName evidence="1">Uncharacterized protein</fullName>
    </submittedName>
</protein>
<evidence type="ECO:0000313" key="2">
    <source>
        <dbReference type="Proteomes" id="UP000523955"/>
    </source>
</evidence>
<reference evidence="1 2" key="1">
    <citation type="submission" date="2020-08" db="EMBL/GenBank/DDBJ databases">
        <authorList>
            <person name="Seo M.-J."/>
        </authorList>
    </citation>
    <scope>NUCLEOTIDE SEQUENCE [LARGE SCALE GENOMIC DNA]</scope>
    <source>
        <strain evidence="1 2">KIGAM211</strain>
    </source>
</reference>
<accession>A0A7X0RFS6</accession>
<organism evidence="1 2">
    <name type="scientific">Nocardioides luti</name>
    <dbReference type="NCBI Taxonomy" id="2761101"/>
    <lineage>
        <taxon>Bacteria</taxon>
        <taxon>Bacillati</taxon>
        <taxon>Actinomycetota</taxon>
        <taxon>Actinomycetes</taxon>
        <taxon>Propionibacteriales</taxon>
        <taxon>Nocardioidaceae</taxon>
        <taxon>Nocardioides</taxon>
    </lineage>
</organism>
<keyword evidence="2" id="KW-1185">Reference proteome</keyword>
<name>A0A7X0RFS6_9ACTN</name>
<dbReference type="SUPFAM" id="SSF102712">
    <property type="entry name" value="JAB1/MPN domain"/>
    <property type="match status" value="1"/>
</dbReference>
<evidence type="ECO:0000313" key="1">
    <source>
        <dbReference type="EMBL" id="MBB6627498.1"/>
    </source>
</evidence>